<dbReference type="Proteomes" id="UP001153069">
    <property type="component" value="Unassembled WGS sequence"/>
</dbReference>
<comment type="caution">
    <text evidence="1">The sequence shown here is derived from an EMBL/GenBank/DDBJ whole genome shotgun (WGS) entry which is preliminary data.</text>
</comment>
<proteinExistence type="predicted"/>
<name>A0A9N8E6J2_9STRA</name>
<reference evidence="1" key="1">
    <citation type="submission" date="2020-06" db="EMBL/GenBank/DDBJ databases">
        <authorList>
            <consortium name="Plant Systems Biology data submission"/>
        </authorList>
    </citation>
    <scope>NUCLEOTIDE SEQUENCE</scope>
    <source>
        <strain evidence="1">D6</strain>
    </source>
</reference>
<dbReference type="EMBL" id="CAICTM010000602">
    <property type="protein sequence ID" value="CAB9513629.1"/>
    <property type="molecule type" value="Genomic_DNA"/>
</dbReference>
<accession>A0A9N8E6J2</accession>
<gene>
    <name evidence="1" type="ORF">SEMRO_603_G173910.1</name>
</gene>
<dbReference type="AlphaFoldDB" id="A0A9N8E6J2"/>
<protein>
    <submittedName>
        <fullName evidence="1">Uncharacterized protein</fullName>
    </submittedName>
</protein>
<keyword evidence="2" id="KW-1185">Reference proteome</keyword>
<sequence>MQKEEPPKKRVKMALPKTDHYGLFLEALEICGQYRLPQDLDLVDVVHLRLTSKGCGKVAAKLALDRLQSLCLKYRVVDRVHERIHHGRIRDSIVCCERPYETDFVAGTTVSDGCIKHTFIATEQQVYEFDWKAPTPEEREIKENAREKYLLAVSHHVEVVLELPEEEQSEDGRLMRCSPNPAQLTFQLIKMSKKEAGQTIDIEGTPGGSLECEIIHAQCIDCPATEEDGPTIHHKGSFRIKSVTVDLKVLSLFILHNKER</sequence>
<evidence type="ECO:0000313" key="2">
    <source>
        <dbReference type="Proteomes" id="UP001153069"/>
    </source>
</evidence>
<evidence type="ECO:0000313" key="1">
    <source>
        <dbReference type="EMBL" id="CAB9513629.1"/>
    </source>
</evidence>
<organism evidence="1 2">
    <name type="scientific">Seminavis robusta</name>
    <dbReference type="NCBI Taxonomy" id="568900"/>
    <lineage>
        <taxon>Eukaryota</taxon>
        <taxon>Sar</taxon>
        <taxon>Stramenopiles</taxon>
        <taxon>Ochrophyta</taxon>
        <taxon>Bacillariophyta</taxon>
        <taxon>Bacillariophyceae</taxon>
        <taxon>Bacillariophycidae</taxon>
        <taxon>Naviculales</taxon>
        <taxon>Naviculaceae</taxon>
        <taxon>Seminavis</taxon>
    </lineage>
</organism>